<name>A0ABP1AUA9_9BRYO</name>
<protein>
    <submittedName>
        <fullName evidence="1">Uncharacterized protein</fullName>
    </submittedName>
</protein>
<keyword evidence="2" id="KW-1185">Reference proteome</keyword>
<organism evidence="1 2">
    <name type="scientific">Sphagnum jensenii</name>
    <dbReference type="NCBI Taxonomy" id="128206"/>
    <lineage>
        <taxon>Eukaryota</taxon>
        <taxon>Viridiplantae</taxon>
        <taxon>Streptophyta</taxon>
        <taxon>Embryophyta</taxon>
        <taxon>Bryophyta</taxon>
        <taxon>Sphagnophytina</taxon>
        <taxon>Sphagnopsida</taxon>
        <taxon>Sphagnales</taxon>
        <taxon>Sphagnaceae</taxon>
        <taxon>Sphagnum</taxon>
    </lineage>
</organism>
<proteinExistence type="predicted"/>
<accession>A0ABP1AUA9</accession>
<gene>
    <name evidence="1" type="ORF">CSSPJE1EN2_LOCUS8885</name>
</gene>
<evidence type="ECO:0000313" key="2">
    <source>
        <dbReference type="Proteomes" id="UP001497522"/>
    </source>
</evidence>
<evidence type="ECO:0000313" key="1">
    <source>
        <dbReference type="EMBL" id="CAK9865890.1"/>
    </source>
</evidence>
<dbReference type="Proteomes" id="UP001497522">
    <property type="component" value="Chromosome 15"/>
</dbReference>
<sequence length="68" mass="7484">MTKQDYYMFADDYYQRLAEGSDMSVESTGSIPMSMSNGGNLVIISSMADSSMVSNNSVQTSLIDNLHF</sequence>
<reference evidence="1" key="1">
    <citation type="submission" date="2024-03" db="EMBL/GenBank/DDBJ databases">
        <authorList>
            <consortium name="ELIXIR-Norway"/>
            <consortium name="Elixir Norway"/>
        </authorList>
    </citation>
    <scope>NUCLEOTIDE SEQUENCE</scope>
</reference>
<dbReference type="EMBL" id="OZ023716">
    <property type="protein sequence ID" value="CAK9865890.1"/>
    <property type="molecule type" value="Genomic_DNA"/>
</dbReference>